<organism evidence="1 2">
    <name type="scientific">Sphingobacterium mizutaii</name>
    <dbReference type="NCBI Taxonomy" id="1010"/>
    <lineage>
        <taxon>Bacteria</taxon>
        <taxon>Pseudomonadati</taxon>
        <taxon>Bacteroidota</taxon>
        <taxon>Sphingobacteriia</taxon>
        <taxon>Sphingobacteriales</taxon>
        <taxon>Sphingobacteriaceae</taxon>
        <taxon>Sphingobacterium</taxon>
    </lineage>
</organism>
<keyword evidence="1" id="KW-0413">Isomerase</keyword>
<sequence>MKQLAFKMKLLPGNETEYLRRHQEIWPKLAKLLKENEISDYSIFLDEDTLDLFAVQTLTEGFDEQKLKTDPIMKEWWAYMKDLMETNADNSPKTFPLKQVFYLP</sequence>
<dbReference type="PANTHER" id="PTHR34389:SF2">
    <property type="entry name" value="L-RHAMNOSE MUTAROTASE"/>
    <property type="match status" value="1"/>
</dbReference>
<evidence type="ECO:0000313" key="2">
    <source>
        <dbReference type="Proteomes" id="UP000215355"/>
    </source>
</evidence>
<dbReference type="PANTHER" id="PTHR34389">
    <property type="entry name" value="L-RHAMNOSE MUTAROTASE"/>
    <property type="match status" value="1"/>
</dbReference>
<dbReference type="RefSeq" id="WP_093098598.1">
    <property type="nucleotide sequence ID" value="NZ_FNGK01000003.1"/>
</dbReference>
<accession>A0AAJ4XA96</accession>
<dbReference type="AlphaFoldDB" id="A0AAJ4XA96"/>
<dbReference type="KEGG" id="smiz:4412673_00778"/>
<dbReference type="GO" id="GO:0019301">
    <property type="term" value="P:rhamnose catabolic process"/>
    <property type="evidence" value="ECO:0007669"/>
    <property type="project" value="TreeGrafter"/>
</dbReference>
<evidence type="ECO:0000313" key="1">
    <source>
        <dbReference type="EMBL" id="SNV43224.1"/>
    </source>
</evidence>
<protein>
    <submittedName>
        <fullName evidence="1">L-rhamnose mutarotase</fullName>
        <ecNumber evidence="1">5.1.3.-</ecNumber>
    </submittedName>
</protein>
<dbReference type="SUPFAM" id="SSF54909">
    <property type="entry name" value="Dimeric alpha+beta barrel"/>
    <property type="match status" value="1"/>
</dbReference>
<proteinExistence type="predicted"/>
<dbReference type="Proteomes" id="UP000215355">
    <property type="component" value="Chromosome 1"/>
</dbReference>
<dbReference type="EMBL" id="LT906468">
    <property type="protein sequence ID" value="SNV43224.1"/>
    <property type="molecule type" value="Genomic_DNA"/>
</dbReference>
<dbReference type="Pfam" id="PF05336">
    <property type="entry name" value="rhaM"/>
    <property type="match status" value="1"/>
</dbReference>
<dbReference type="InterPro" id="IPR011008">
    <property type="entry name" value="Dimeric_a/b-barrel"/>
</dbReference>
<dbReference type="InterPro" id="IPR008000">
    <property type="entry name" value="Rham/fucose_mutarotase"/>
</dbReference>
<dbReference type="EC" id="5.1.3.-" evidence="1"/>
<reference evidence="1 2" key="1">
    <citation type="submission" date="2017-06" db="EMBL/GenBank/DDBJ databases">
        <authorList>
            <consortium name="Pathogen Informatics"/>
        </authorList>
    </citation>
    <scope>NUCLEOTIDE SEQUENCE [LARGE SCALE GENOMIC DNA]</scope>
    <source>
        <strain evidence="1 2">NCTC12149</strain>
    </source>
</reference>
<name>A0AAJ4XA96_9SPHI</name>
<dbReference type="Gene3D" id="3.30.70.100">
    <property type="match status" value="1"/>
</dbReference>
<gene>
    <name evidence="1" type="primary">rhaM</name>
    <name evidence="1" type="ORF">SAMEA4412673_00778</name>
</gene>
<dbReference type="GO" id="GO:0016857">
    <property type="term" value="F:racemase and epimerase activity, acting on carbohydrates and derivatives"/>
    <property type="evidence" value="ECO:0007669"/>
    <property type="project" value="InterPro"/>
</dbReference>